<organism evidence="1 2">
    <name type="scientific">Clavibacter nebraskensis NCPPB 2581</name>
    <dbReference type="NCBI Taxonomy" id="1097677"/>
    <lineage>
        <taxon>Bacteria</taxon>
        <taxon>Bacillati</taxon>
        <taxon>Actinomycetota</taxon>
        <taxon>Actinomycetes</taxon>
        <taxon>Micrococcales</taxon>
        <taxon>Microbacteriaceae</taxon>
        <taxon>Clavibacter</taxon>
    </lineage>
</organism>
<dbReference type="EMBL" id="HE614873">
    <property type="protein sequence ID" value="CCE76639.1"/>
    <property type="molecule type" value="Genomic_DNA"/>
</dbReference>
<proteinExistence type="predicted"/>
<gene>
    <name evidence="1" type="ORF">CMN_02708</name>
</gene>
<dbReference type="GeneID" id="92984741"/>
<dbReference type="KEGG" id="cmc:CMN_02708"/>
<dbReference type="RefSeq" id="WP_015491314.1">
    <property type="nucleotide sequence ID" value="NC_020891.1"/>
</dbReference>
<sequence>MFEHYLSYGSTDQQTVRDLSGVFDGLLVPGTIAAFQAEGTKGFVLSLSARSAKPYIIDSRFPLFQNRLTSAKKSHAMLAEVLGQPGLIQTDRQPTPEDFTDEVVNEVAARWIDFNVGFDNVTTKTFDKYASRLQEAVFPENRQGPNAILPPYMMVESADDGWFEVSNRLWEASVQYATSRRVGIPLRRVLAATTADKWGALANSVNTIDIVAWVNDLEEFRPESVSELAAYARAIKSARERGQRVFALYGGFFSVLLARYGLVGSSHGIGFGEHRDYIELPSSGAPQARYYVPRLHKYISVELANVLWTQNRPLVACECEECDGASPLTLDYHSLMRHSVRVRGVEIGEWSTMPTSSAVARLREDFIAFREGVERLSAPTKIRKRAEDIYHHLAMWARILDEMP</sequence>
<reference evidence="1 2" key="1">
    <citation type="submission" date="2011-11" db="EMBL/GenBank/DDBJ databases">
        <authorList>
            <person name="Gartemann K."/>
        </authorList>
    </citation>
    <scope>NUCLEOTIDE SEQUENCE [LARGE SCALE GENOMIC DNA]</scope>
    <source>
        <strain evidence="2">NCPPB 2581</strain>
    </source>
</reference>
<accession>A0AAI8ZKI5</accession>
<evidence type="ECO:0000313" key="2">
    <source>
        <dbReference type="Proteomes" id="UP000012170"/>
    </source>
</evidence>
<name>A0AAI8ZKI5_9MICO</name>
<reference evidence="2" key="2">
    <citation type="submission" date="2013-04" db="EMBL/GenBank/DDBJ databases">
        <title>The genome sequence of the maize-pathogen Clavibacter michiganensis subsp. nebraskensis.</title>
        <authorList>
            <person name="Gartemann K.H."/>
            <person name="Blom J."/>
            <person name="Dreiseikelmann B."/>
            <person name="Fluegel M."/>
            <person name="Jaenicke S."/>
            <person name="Linke B."/>
            <person name="Sczcepanowski R."/>
            <person name="Wittmann J."/>
            <person name="Goesmann A."/>
            <person name="Puehler A."/>
            <person name="Eichenlaub R."/>
            <person name="Rueckert C."/>
        </authorList>
    </citation>
    <scope>NUCLEOTIDE SEQUENCE [LARGE SCALE GENOMIC DNA]</scope>
    <source>
        <strain evidence="2">NCPPB 2581</strain>
    </source>
</reference>
<protein>
    <submittedName>
        <fullName evidence="1">Uncharacterized protein</fullName>
    </submittedName>
</protein>
<evidence type="ECO:0000313" key="1">
    <source>
        <dbReference type="EMBL" id="CCE76639.1"/>
    </source>
</evidence>
<dbReference type="AlphaFoldDB" id="A0AAI8ZKI5"/>
<dbReference type="Proteomes" id="UP000012170">
    <property type="component" value="Chromosome"/>
</dbReference>